<dbReference type="RefSeq" id="WP_002707059.1">
    <property type="nucleotide sequence ID" value="NZ_JH651384.1"/>
</dbReference>
<feature type="domain" description="Lcl C-terminal" evidence="2">
    <location>
        <begin position="52"/>
        <end position="195"/>
    </location>
</feature>
<evidence type="ECO:0000256" key="1">
    <source>
        <dbReference type="SAM" id="SignalP"/>
    </source>
</evidence>
<evidence type="ECO:0000313" key="3">
    <source>
        <dbReference type="EMBL" id="EIJ33098.1"/>
    </source>
</evidence>
<dbReference type="OrthoDB" id="9793251at2"/>
<keyword evidence="1" id="KW-0732">Signal</keyword>
<dbReference type="Proteomes" id="UP000005317">
    <property type="component" value="Unassembled WGS sequence"/>
</dbReference>
<proteinExistence type="predicted"/>
<dbReference type="PANTHER" id="PTHR35812:SF1">
    <property type="entry name" value="LIPOPROTEIN"/>
    <property type="match status" value="1"/>
</dbReference>
<dbReference type="PROSITE" id="PS51257">
    <property type="entry name" value="PROKAR_LIPOPROTEIN"/>
    <property type="match status" value="1"/>
</dbReference>
<feature type="signal peptide" evidence="1">
    <location>
        <begin position="1"/>
        <end position="31"/>
    </location>
</feature>
<dbReference type="InterPro" id="IPR011460">
    <property type="entry name" value="Lcl_C"/>
</dbReference>
<dbReference type="Pfam" id="PF07603">
    <property type="entry name" value="Lcl_C"/>
    <property type="match status" value="1"/>
</dbReference>
<accession>A0A656H9A6</accession>
<evidence type="ECO:0000313" key="4">
    <source>
        <dbReference type="Proteomes" id="UP000005317"/>
    </source>
</evidence>
<gene>
    <name evidence="3" type="ORF">Thini_0451</name>
</gene>
<dbReference type="EMBL" id="JH651384">
    <property type="protein sequence ID" value="EIJ33098.1"/>
    <property type="molecule type" value="Genomic_DNA"/>
</dbReference>
<sequence length="196" mass="21927" precursor="true">MDSKTFFINPRRVFLTSLSVWMLAAPSTLFAACDYSLPASTPTSQFTDHRNGTVTDNKTGLMWKVCSEGQTWDAARNRCGGNGFFDGVQPFTWGAAMQQAQTVNNSGGFAGHHDWRVPTIQELRSIQELRCAMPSMNTEVFGMPESDHARYFWSSTPSANDASKAWGYTFYAVPDSVLKDTRYGKDKTLLLRLVRN</sequence>
<name>A0A656H9A6_THINJ</name>
<evidence type="ECO:0000259" key="2">
    <source>
        <dbReference type="Pfam" id="PF07603"/>
    </source>
</evidence>
<dbReference type="AlphaFoldDB" id="A0A656H9A6"/>
<reference evidence="4" key="1">
    <citation type="journal article" date="2011" name="Stand. Genomic Sci.">
        <title>Genome sequence of the filamentous, gliding Thiothrix nivea neotype strain (JP2(T)).</title>
        <authorList>
            <person name="Lapidus A."/>
            <person name="Nolan M."/>
            <person name="Lucas S."/>
            <person name="Glavina Del Rio T."/>
            <person name="Tice H."/>
            <person name="Cheng J.F."/>
            <person name="Tapia R."/>
            <person name="Han C."/>
            <person name="Goodwin L."/>
            <person name="Pitluck S."/>
            <person name="Liolios K."/>
            <person name="Pagani I."/>
            <person name="Ivanova N."/>
            <person name="Huntemann M."/>
            <person name="Mavromatis K."/>
            <person name="Mikhailova N."/>
            <person name="Pati A."/>
            <person name="Chen A."/>
            <person name="Palaniappan K."/>
            <person name="Land M."/>
            <person name="Brambilla E.M."/>
            <person name="Rohde M."/>
            <person name="Abt B."/>
            <person name="Verbarg S."/>
            <person name="Goker M."/>
            <person name="Bristow J."/>
            <person name="Eisen J.A."/>
            <person name="Markowitz V."/>
            <person name="Hugenholtz P."/>
            <person name="Kyrpides N.C."/>
            <person name="Klenk H.P."/>
            <person name="Woyke T."/>
        </authorList>
    </citation>
    <scope>NUCLEOTIDE SEQUENCE [LARGE SCALE GENOMIC DNA]</scope>
    <source>
        <strain evidence="4">ATCC 35100 / DSM 5205 / JP2</strain>
    </source>
</reference>
<dbReference type="PANTHER" id="PTHR35812">
    <property type="entry name" value="LIPOPROTEIN"/>
    <property type="match status" value="1"/>
</dbReference>
<protein>
    <recommendedName>
        <fullName evidence="2">Lcl C-terminal domain-containing protein</fullName>
    </recommendedName>
</protein>
<keyword evidence="4" id="KW-1185">Reference proteome</keyword>
<feature type="chain" id="PRO_5024996664" description="Lcl C-terminal domain-containing protein" evidence="1">
    <location>
        <begin position="32"/>
        <end position="196"/>
    </location>
</feature>
<organism evidence="3 4">
    <name type="scientific">Thiothrix nivea (strain ATCC 35100 / DSM 5205 / JP2)</name>
    <dbReference type="NCBI Taxonomy" id="870187"/>
    <lineage>
        <taxon>Bacteria</taxon>
        <taxon>Pseudomonadati</taxon>
        <taxon>Pseudomonadota</taxon>
        <taxon>Gammaproteobacteria</taxon>
        <taxon>Thiotrichales</taxon>
        <taxon>Thiotrichaceae</taxon>
        <taxon>Thiothrix</taxon>
    </lineage>
</organism>